<protein>
    <submittedName>
        <fullName evidence="1">Uncharacterized protein</fullName>
    </submittedName>
</protein>
<evidence type="ECO:0000313" key="1">
    <source>
        <dbReference type="EMBL" id="TNN86284.1"/>
    </source>
</evidence>
<gene>
    <name evidence="1" type="ORF">EYF80_003369</name>
</gene>
<dbReference type="Proteomes" id="UP000314294">
    <property type="component" value="Unassembled WGS sequence"/>
</dbReference>
<organism evidence="1 2">
    <name type="scientific">Liparis tanakae</name>
    <name type="common">Tanaka's snailfish</name>
    <dbReference type="NCBI Taxonomy" id="230148"/>
    <lineage>
        <taxon>Eukaryota</taxon>
        <taxon>Metazoa</taxon>
        <taxon>Chordata</taxon>
        <taxon>Craniata</taxon>
        <taxon>Vertebrata</taxon>
        <taxon>Euteleostomi</taxon>
        <taxon>Actinopterygii</taxon>
        <taxon>Neopterygii</taxon>
        <taxon>Teleostei</taxon>
        <taxon>Neoteleostei</taxon>
        <taxon>Acanthomorphata</taxon>
        <taxon>Eupercaria</taxon>
        <taxon>Perciformes</taxon>
        <taxon>Cottioidei</taxon>
        <taxon>Cottales</taxon>
        <taxon>Liparidae</taxon>
        <taxon>Liparis</taxon>
    </lineage>
</organism>
<reference evidence="1 2" key="1">
    <citation type="submission" date="2019-03" db="EMBL/GenBank/DDBJ databases">
        <title>First draft genome of Liparis tanakae, snailfish: a comprehensive survey of snailfish specific genes.</title>
        <authorList>
            <person name="Kim W."/>
            <person name="Song I."/>
            <person name="Jeong J.-H."/>
            <person name="Kim D."/>
            <person name="Kim S."/>
            <person name="Ryu S."/>
            <person name="Song J.Y."/>
            <person name="Lee S.K."/>
        </authorList>
    </citation>
    <scope>NUCLEOTIDE SEQUENCE [LARGE SCALE GENOMIC DNA]</scope>
    <source>
        <tissue evidence="1">Muscle</tissue>
    </source>
</reference>
<name>A0A4Z2J905_9TELE</name>
<accession>A0A4Z2J905</accession>
<dbReference type="AlphaFoldDB" id="A0A4Z2J905"/>
<keyword evidence="2" id="KW-1185">Reference proteome</keyword>
<comment type="caution">
    <text evidence="1">The sequence shown here is derived from an EMBL/GenBank/DDBJ whole genome shotgun (WGS) entry which is preliminary data.</text>
</comment>
<evidence type="ECO:0000313" key="2">
    <source>
        <dbReference type="Proteomes" id="UP000314294"/>
    </source>
</evidence>
<dbReference type="EMBL" id="SRLO01000016">
    <property type="protein sequence ID" value="TNN86284.1"/>
    <property type="molecule type" value="Genomic_DNA"/>
</dbReference>
<proteinExistence type="predicted"/>
<sequence>MNVDSFGRAQVILSLESSRPFGQRQTAAGPDGPDFFLMAGARRQRWEHCSWAQGLDMAGWEMVCISWEERTHGIKAHGWDLVLKSFCFTTVVPHLLIRPVFAVVLAVTEPLFLQALVAARASELCGAMWGSCAMRLIGAVAAVGVSITPQGVGHALTAKTAVLVNRTGHHT</sequence>